<dbReference type="InterPro" id="IPR001919">
    <property type="entry name" value="CBD2"/>
</dbReference>
<evidence type="ECO:0000313" key="6">
    <source>
        <dbReference type="Proteomes" id="UP000199408"/>
    </source>
</evidence>
<keyword evidence="3" id="KW-1133">Transmembrane helix</keyword>
<dbReference type="SUPFAM" id="SSF49384">
    <property type="entry name" value="Carbohydrate-binding domain"/>
    <property type="match status" value="1"/>
</dbReference>
<dbReference type="Pfam" id="PF00553">
    <property type="entry name" value="CBM_2"/>
    <property type="match status" value="1"/>
</dbReference>
<dbReference type="GO" id="GO:0005975">
    <property type="term" value="P:carbohydrate metabolic process"/>
    <property type="evidence" value="ECO:0007669"/>
    <property type="project" value="InterPro"/>
</dbReference>
<feature type="region of interest" description="Disordered" evidence="2">
    <location>
        <begin position="200"/>
        <end position="257"/>
    </location>
</feature>
<dbReference type="InterPro" id="IPR012291">
    <property type="entry name" value="CBM2_carb-bd_dom_sf"/>
</dbReference>
<dbReference type="PROSITE" id="PS51173">
    <property type="entry name" value="CBM2"/>
    <property type="match status" value="1"/>
</dbReference>
<dbReference type="InterPro" id="IPR023393">
    <property type="entry name" value="START-like_dom_sf"/>
</dbReference>
<dbReference type="SMART" id="SM00637">
    <property type="entry name" value="CBD_II"/>
    <property type="match status" value="1"/>
</dbReference>
<dbReference type="CDD" id="cd07814">
    <property type="entry name" value="SRPBCC_CalC_Aha1-like"/>
    <property type="match status" value="1"/>
</dbReference>
<dbReference type="STRING" id="47864.GA0070560_10694"/>
<dbReference type="InterPro" id="IPR008965">
    <property type="entry name" value="CBM2/CBM3_carb-bd_dom_sf"/>
</dbReference>
<evidence type="ECO:0000256" key="1">
    <source>
        <dbReference type="ARBA" id="ARBA00006817"/>
    </source>
</evidence>
<feature type="domain" description="CBM2" evidence="4">
    <location>
        <begin position="249"/>
        <end position="356"/>
    </location>
</feature>
<reference evidence="6" key="1">
    <citation type="submission" date="2016-06" db="EMBL/GenBank/DDBJ databases">
        <authorList>
            <person name="Varghese N."/>
        </authorList>
    </citation>
    <scope>NUCLEOTIDE SEQUENCE [LARGE SCALE GENOMIC DNA]</scope>
    <source>
        <strain evidence="6">DSM 43171</strain>
    </source>
</reference>
<keyword evidence="3" id="KW-0812">Transmembrane</keyword>
<comment type="similarity">
    <text evidence="1">Belongs to the AHA1 family.</text>
</comment>
<feature type="transmembrane region" description="Helical" evidence="3">
    <location>
        <begin position="167"/>
        <end position="190"/>
    </location>
</feature>
<dbReference type="GO" id="GO:0030247">
    <property type="term" value="F:polysaccharide binding"/>
    <property type="evidence" value="ECO:0007669"/>
    <property type="project" value="UniProtKB-UniRule"/>
</dbReference>
<accession>A0A1C5HVF4</accession>
<protein>
    <submittedName>
        <fullName evidence="5">Uncharacterized conserved protein YndB, AHSA1/START domain</fullName>
    </submittedName>
</protein>
<dbReference type="GO" id="GO:0004553">
    <property type="term" value="F:hydrolase activity, hydrolyzing O-glycosyl compounds"/>
    <property type="evidence" value="ECO:0007669"/>
    <property type="project" value="InterPro"/>
</dbReference>
<dbReference type="AlphaFoldDB" id="A0A1C5HVF4"/>
<dbReference type="EMBL" id="FMDN01000006">
    <property type="protein sequence ID" value="SCG49898.1"/>
    <property type="molecule type" value="Genomic_DNA"/>
</dbReference>
<dbReference type="Gene3D" id="2.60.40.290">
    <property type="match status" value="1"/>
</dbReference>
<evidence type="ECO:0000256" key="2">
    <source>
        <dbReference type="SAM" id="MobiDB-lite"/>
    </source>
</evidence>
<gene>
    <name evidence="5" type="ORF">GA0070560_10694</name>
</gene>
<dbReference type="RefSeq" id="WP_091294653.1">
    <property type="nucleotide sequence ID" value="NZ_FMDN01000006.1"/>
</dbReference>
<feature type="region of interest" description="Disordered" evidence="2">
    <location>
        <begin position="335"/>
        <end position="356"/>
    </location>
</feature>
<feature type="compositionally biased region" description="Low complexity" evidence="2">
    <location>
        <begin position="230"/>
        <end position="248"/>
    </location>
</feature>
<dbReference type="Gene3D" id="3.30.530.20">
    <property type="match status" value="1"/>
</dbReference>
<dbReference type="OrthoDB" id="9803476at2"/>
<dbReference type="SUPFAM" id="SSF55961">
    <property type="entry name" value="Bet v1-like"/>
    <property type="match status" value="1"/>
</dbReference>
<keyword evidence="3" id="KW-0472">Membrane</keyword>
<evidence type="ECO:0000259" key="4">
    <source>
        <dbReference type="PROSITE" id="PS51173"/>
    </source>
</evidence>
<dbReference type="InterPro" id="IPR013538">
    <property type="entry name" value="ASHA1/2-like_C"/>
</dbReference>
<evidence type="ECO:0000256" key="3">
    <source>
        <dbReference type="SAM" id="Phobius"/>
    </source>
</evidence>
<dbReference type="Pfam" id="PF08327">
    <property type="entry name" value="AHSA1"/>
    <property type="match status" value="1"/>
</dbReference>
<keyword evidence="6" id="KW-1185">Reference proteome</keyword>
<proteinExistence type="inferred from homology"/>
<organism evidence="5 6">
    <name type="scientific">Micromonospora halophytica</name>
    <dbReference type="NCBI Taxonomy" id="47864"/>
    <lineage>
        <taxon>Bacteria</taxon>
        <taxon>Bacillati</taxon>
        <taxon>Actinomycetota</taxon>
        <taxon>Actinomycetes</taxon>
        <taxon>Micromonosporales</taxon>
        <taxon>Micromonosporaceae</taxon>
        <taxon>Micromonospora</taxon>
    </lineage>
</organism>
<name>A0A1C5HVF4_9ACTN</name>
<sequence length="356" mass="37319">MIEIGARVDLAHPPHRVWRALTDRELLARWFAEVDAGPGERLLLHTAGLPGFDVAVDAEVVDRRAPESLVLRCDEAGRRSRLSCVVVPTAEGCRLSVTETLEQGGWPAGLHADRERHHEQALTVRLPAILDWLAFREVDLRRGEGAATAELPLVPAYHPARRGSRRAVGWVAGAVVGVLVAGAVAVWAVLPGPPERAAGVDPLPPPAVAGATSRPPRTSGPATPGRSVGAATARPSRSASPRASRTPAPVTPPPGMTARYETASTRLFGWTGEVVLDNPGDAPATGWTVVVTLATSGTVTGASGADWRQDGRTVTFTGTPVPAGRSRTISFDVRDGDPLSRSPRGCTVDGDPCAGL</sequence>
<evidence type="ECO:0000313" key="5">
    <source>
        <dbReference type="EMBL" id="SCG49898.1"/>
    </source>
</evidence>
<dbReference type="Proteomes" id="UP000199408">
    <property type="component" value="Unassembled WGS sequence"/>
</dbReference>